<feature type="chain" id="PRO_5043784263" evidence="1">
    <location>
        <begin position="24"/>
        <end position="370"/>
    </location>
</feature>
<dbReference type="EMBL" id="CP159534">
    <property type="protein sequence ID" value="XCJ74965.1"/>
    <property type="molecule type" value="Genomic_DNA"/>
</dbReference>
<keyword evidence="1" id="KW-0732">Signal</keyword>
<dbReference type="KEGG" id="stac:ABII15_35590"/>
<sequence length="370" mass="39959">MTKRSALRGAAAVAALIGAGAMAFTAKGVMGALGAAPAGERADRVRRSPQYQGGAFLNRIPTETLVQGQGLRMTREWLLGRRRPPGPVPVVAPAPVAEPGPDGLYVTWYGHSSALVEIEGRRVLIDPVWSERCSPVPLAGPRRLHPNPVPLAGLPRLDAVVISHDHYDHLDAPTVRELVRVQSAPFVVPLGVGAHLERWGVPADRIVELDWDESVTIAGVRLTATEARHYSGRGPAQNNTLWASWVLAGPNRRVFYSGDSGYFPGYAAIGRAHGPFDVTLMQIGAYGENWADIHMTPWEAVAAHQDVRGGLLVPLHWATFDLALHDWAEPADLVLRAAKEGGVPLAVPRPGERVDVDTPPEVDGWWQHLA</sequence>
<feature type="signal peptide" evidence="1">
    <location>
        <begin position="1"/>
        <end position="23"/>
    </location>
</feature>
<evidence type="ECO:0000313" key="3">
    <source>
        <dbReference type="EMBL" id="XCJ74965.1"/>
    </source>
</evidence>
<dbReference type="GO" id="GO:0005737">
    <property type="term" value="C:cytoplasm"/>
    <property type="evidence" value="ECO:0007669"/>
    <property type="project" value="TreeGrafter"/>
</dbReference>
<organism evidence="3">
    <name type="scientific">Streptomyces tabacisoli</name>
    <dbReference type="NCBI Taxonomy" id="3156398"/>
    <lineage>
        <taxon>Bacteria</taxon>
        <taxon>Bacillati</taxon>
        <taxon>Actinomycetota</taxon>
        <taxon>Actinomycetes</taxon>
        <taxon>Kitasatosporales</taxon>
        <taxon>Streptomycetaceae</taxon>
        <taxon>Streptomyces</taxon>
    </lineage>
</organism>
<dbReference type="InterPro" id="IPR036866">
    <property type="entry name" value="RibonucZ/Hydroxyglut_hydro"/>
</dbReference>
<evidence type="ECO:0000256" key="1">
    <source>
        <dbReference type="SAM" id="SignalP"/>
    </source>
</evidence>
<dbReference type="SMART" id="SM00849">
    <property type="entry name" value="Lactamase_B"/>
    <property type="match status" value="1"/>
</dbReference>
<dbReference type="PANTHER" id="PTHR15032">
    <property type="entry name" value="N-ACYL-PHOSPHATIDYLETHANOLAMINE-HYDROLYZING PHOSPHOLIPASE D"/>
    <property type="match status" value="1"/>
</dbReference>
<dbReference type="InterPro" id="IPR001279">
    <property type="entry name" value="Metallo-B-lactamas"/>
</dbReference>
<name>A0AAU8J365_9ACTN</name>
<dbReference type="SUPFAM" id="SSF56281">
    <property type="entry name" value="Metallo-hydrolase/oxidoreductase"/>
    <property type="match status" value="1"/>
</dbReference>
<evidence type="ECO:0000259" key="2">
    <source>
        <dbReference type="SMART" id="SM00849"/>
    </source>
</evidence>
<dbReference type="AlphaFoldDB" id="A0AAU8J365"/>
<dbReference type="RefSeq" id="WP_353946401.1">
    <property type="nucleotide sequence ID" value="NZ_CP159534.1"/>
</dbReference>
<dbReference type="Pfam" id="PF12706">
    <property type="entry name" value="Lactamase_B_2"/>
    <property type="match status" value="1"/>
</dbReference>
<proteinExistence type="predicted"/>
<dbReference type="PANTHER" id="PTHR15032:SF4">
    <property type="entry name" value="N-ACYL-PHOSPHATIDYLETHANOLAMINE-HYDROLYZING PHOSPHOLIPASE D"/>
    <property type="match status" value="1"/>
</dbReference>
<protein>
    <submittedName>
        <fullName evidence="3">MBL fold metallo-hydrolase</fullName>
    </submittedName>
</protein>
<dbReference type="Gene3D" id="3.60.15.10">
    <property type="entry name" value="Ribonuclease Z/Hydroxyacylglutathione hydrolase-like"/>
    <property type="match status" value="1"/>
</dbReference>
<accession>A0AAU8J365</accession>
<reference evidence="3" key="1">
    <citation type="submission" date="2024-06" db="EMBL/GenBank/DDBJ databases">
        <title>Streptomyces sp. strain HUAS MG91 genome sequences.</title>
        <authorList>
            <person name="Mo P."/>
        </authorList>
    </citation>
    <scope>NUCLEOTIDE SEQUENCE</scope>
    <source>
        <strain evidence="3">HUAS MG91</strain>
    </source>
</reference>
<feature type="domain" description="Metallo-beta-lactamase" evidence="2">
    <location>
        <begin position="110"/>
        <end position="304"/>
    </location>
</feature>
<gene>
    <name evidence="3" type="ORF">ABII15_35590</name>
</gene>